<reference evidence="2 3" key="1">
    <citation type="submission" date="2018-06" db="EMBL/GenBank/DDBJ databases">
        <authorList>
            <consortium name="Pathogen Informatics"/>
            <person name="Doyle S."/>
        </authorList>
    </citation>
    <scope>NUCLEOTIDE SEQUENCE [LARGE SCALE GENOMIC DNA]</scope>
    <source>
        <strain evidence="2 3">NCTC11967</strain>
    </source>
</reference>
<dbReference type="NCBIfam" id="TIGR01634">
    <property type="entry name" value="tail_P2_I"/>
    <property type="match status" value="1"/>
</dbReference>
<evidence type="ECO:0000313" key="2">
    <source>
        <dbReference type="EMBL" id="SQA63629.1"/>
    </source>
</evidence>
<dbReference type="Proteomes" id="UP000251313">
    <property type="component" value="Unassembled WGS sequence"/>
</dbReference>
<evidence type="ECO:0000259" key="1">
    <source>
        <dbReference type="Pfam" id="PF26079"/>
    </source>
</evidence>
<feature type="domain" description="Baseplate J-like C-terminal" evidence="1">
    <location>
        <begin position="38"/>
        <end position="114"/>
    </location>
</feature>
<gene>
    <name evidence="2" type="ORF">NCTC11967_02695</name>
</gene>
<accession>A0AB38FXF0</accession>
<organism evidence="2 3">
    <name type="scientific">Yokenella regensburgei</name>
    <dbReference type="NCBI Taxonomy" id="158877"/>
    <lineage>
        <taxon>Bacteria</taxon>
        <taxon>Pseudomonadati</taxon>
        <taxon>Pseudomonadota</taxon>
        <taxon>Gammaproteobacteria</taxon>
        <taxon>Enterobacterales</taxon>
        <taxon>Enterobacteriaceae</taxon>
        <taxon>Yokenella</taxon>
    </lineage>
</organism>
<sequence>MARRATKLIATVNDTLSADDKRPVADRLTVQSAEIVNYEIDALLYLYPGPESEPILSAADDALRAWLAEQGKIGRDVARSAIMAALHVQGVQRVVLLNPPEDIVIDDTQAARCISHTINVGERMSNSLLPPSASTFMRNAEKPTARISGIPVDLRKLWNPDECPVEFLPYLAWALSVDRWDKRWSEQTKRQVIKASWLVHRHKGTISALRRVVEPFGYLLRVIEWWQNGEEPGTFRLEIGIQDEGITEETYRELERLIDDAKPRSRHLTGLSLSLQSQGYIEIGAGCYVGDTLTVYPYFPETIAVGGNDYTGAAIHLIDTVEIASGD</sequence>
<evidence type="ECO:0000313" key="3">
    <source>
        <dbReference type="Proteomes" id="UP000251313"/>
    </source>
</evidence>
<dbReference type="EMBL" id="UAVL01000015">
    <property type="protein sequence ID" value="SQA63629.1"/>
    <property type="molecule type" value="Genomic_DNA"/>
</dbReference>
<name>A0AB38FXF0_9ENTR</name>
<dbReference type="InterPro" id="IPR058530">
    <property type="entry name" value="Baseplate_J-like_C"/>
</dbReference>
<protein>
    <submittedName>
        <fullName evidence="2">Bacteriophage P2-related tail formation protein</fullName>
    </submittedName>
</protein>
<comment type="caution">
    <text evidence="2">The sequence shown here is derived from an EMBL/GenBank/DDBJ whole genome shotgun (WGS) entry which is preliminary data.</text>
</comment>
<dbReference type="Pfam" id="PF09684">
    <property type="entry name" value="Tail_P2_I"/>
    <property type="match status" value="1"/>
</dbReference>
<dbReference type="AlphaFoldDB" id="A0AB38FXF0"/>
<dbReference type="Pfam" id="PF26079">
    <property type="entry name" value="Baseplate_J_C"/>
    <property type="match status" value="1"/>
</dbReference>
<dbReference type="InterPro" id="IPR006521">
    <property type="entry name" value="Tail_protein_I"/>
</dbReference>
<proteinExistence type="predicted"/>